<dbReference type="EMBL" id="JASCZI010030238">
    <property type="protein sequence ID" value="MED6119483.1"/>
    <property type="molecule type" value="Genomic_DNA"/>
</dbReference>
<keyword evidence="2" id="KW-0789">Thiol protease inhibitor</keyword>
<dbReference type="PANTHER" id="PTHR31260:SF28">
    <property type="entry name" value="CYSTATIN DOMAIN PROTEIN"/>
    <property type="match status" value="1"/>
</dbReference>
<organism evidence="5 6">
    <name type="scientific">Stylosanthes scabra</name>
    <dbReference type="NCBI Taxonomy" id="79078"/>
    <lineage>
        <taxon>Eukaryota</taxon>
        <taxon>Viridiplantae</taxon>
        <taxon>Streptophyta</taxon>
        <taxon>Embryophyta</taxon>
        <taxon>Tracheophyta</taxon>
        <taxon>Spermatophyta</taxon>
        <taxon>Magnoliopsida</taxon>
        <taxon>eudicotyledons</taxon>
        <taxon>Gunneridae</taxon>
        <taxon>Pentapetalae</taxon>
        <taxon>rosids</taxon>
        <taxon>fabids</taxon>
        <taxon>Fabales</taxon>
        <taxon>Fabaceae</taxon>
        <taxon>Papilionoideae</taxon>
        <taxon>50 kb inversion clade</taxon>
        <taxon>dalbergioids sensu lato</taxon>
        <taxon>Dalbergieae</taxon>
        <taxon>Pterocarpus clade</taxon>
        <taxon>Stylosanthes</taxon>
    </lineage>
</organism>
<feature type="region of interest" description="Disordered" evidence="3">
    <location>
        <begin position="68"/>
        <end position="111"/>
    </location>
</feature>
<feature type="region of interest" description="Disordered" evidence="3">
    <location>
        <begin position="208"/>
        <end position="244"/>
    </location>
</feature>
<dbReference type="InterPro" id="IPR006462">
    <property type="entry name" value="MS5"/>
</dbReference>
<dbReference type="InterPro" id="IPR000010">
    <property type="entry name" value="Cystatin_dom"/>
</dbReference>
<evidence type="ECO:0000313" key="6">
    <source>
        <dbReference type="Proteomes" id="UP001341840"/>
    </source>
</evidence>
<dbReference type="SUPFAM" id="SSF54403">
    <property type="entry name" value="Cystatin/monellin"/>
    <property type="match status" value="1"/>
</dbReference>
<keyword evidence="6" id="KW-1185">Reference proteome</keyword>
<dbReference type="CDD" id="cd00042">
    <property type="entry name" value="CY"/>
    <property type="match status" value="1"/>
</dbReference>
<feature type="domain" description="Cystatin" evidence="4">
    <location>
        <begin position="292"/>
        <end position="347"/>
    </location>
</feature>
<dbReference type="Pfam" id="PF00031">
    <property type="entry name" value="Cystatin"/>
    <property type="match status" value="1"/>
</dbReference>
<name>A0ABU6R5R8_9FABA</name>
<proteinExistence type="predicted"/>
<evidence type="ECO:0000256" key="1">
    <source>
        <dbReference type="ARBA" id="ARBA00022690"/>
    </source>
</evidence>
<reference evidence="5 6" key="1">
    <citation type="journal article" date="2023" name="Plants (Basel)">
        <title>Bridging the Gap: Combining Genomics and Transcriptomics Approaches to Understand Stylosanthes scabra, an Orphan Legume from the Brazilian Caatinga.</title>
        <authorList>
            <person name="Ferreira-Neto J.R.C."/>
            <person name="da Silva M.D."/>
            <person name="Binneck E."/>
            <person name="de Melo N.F."/>
            <person name="da Silva R.H."/>
            <person name="de Melo A.L.T.M."/>
            <person name="Pandolfi V."/>
            <person name="Bustamante F.O."/>
            <person name="Brasileiro-Vidal A.C."/>
            <person name="Benko-Iseppon A.M."/>
        </authorList>
    </citation>
    <scope>NUCLEOTIDE SEQUENCE [LARGE SCALE GENOMIC DNA]</scope>
    <source>
        <tissue evidence="5">Leaves</tissue>
    </source>
</reference>
<dbReference type="Proteomes" id="UP001341840">
    <property type="component" value="Unassembled WGS sequence"/>
</dbReference>
<dbReference type="Gene3D" id="3.10.450.10">
    <property type="match status" value="1"/>
</dbReference>
<evidence type="ECO:0000259" key="4">
    <source>
        <dbReference type="Pfam" id="PF00031"/>
    </source>
</evidence>
<protein>
    <recommendedName>
        <fullName evidence="4">Cystatin domain-containing protein</fullName>
    </recommendedName>
</protein>
<comment type="caution">
    <text evidence="5">The sequence shown here is derived from an EMBL/GenBank/DDBJ whole genome shotgun (WGS) entry which is preliminary data.</text>
</comment>
<sequence length="375" mass="43097">MTYKPWRLNRLSSGSAGPLSYSSVLLASLKRYILTKFSALGICYHEFGEVVQEVLEHFLEQSAKLPCNKVSPSKQEEEEEEEEEEKDDETEDEEDEAEDDSDSSVEYVTMPPTDPSKLVAGGIHPYHLTITTSPLMIEYSKQALQVYNDNNDIAIRKFLVSLESFFVSKFVKSSAFTDYCDPALYEQKEKNQMDLDSSILPLVKEEQQTLKQPHAKLPCNRSSSEEEEEEEEESESDSDSEVEYITRPRWREMNDEEIREYYRQIAASKGFDVQKFDGKTPGIIVPCTLHEFNSPRIIKLAKQALQLDNDNNNTNFEYDCLLKANSKLVAGRIYYITFEVLSANMRATFRARVWKKVGNQGSEVQFIEKYSGTFE</sequence>
<keyword evidence="1" id="KW-0646">Protease inhibitor</keyword>
<evidence type="ECO:0000256" key="2">
    <source>
        <dbReference type="ARBA" id="ARBA00022704"/>
    </source>
</evidence>
<accession>A0ABU6R5R8</accession>
<feature type="compositionally biased region" description="Acidic residues" evidence="3">
    <location>
        <begin position="225"/>
        <end position="242"/>
    </location>
</feature>
<gene>
    <name evidence="5" type="ORF">PIB30_012119</name>
</gene>
<dbReference type="PANTHER" id="PTHR31260">
    <property type="entry name" value="CYSTATIN/MONELLIN SUPERFAMILY PROTEIN"/>
    <property type="match status" value="1"/>
</dbReference>
<dbReference type="InterPro" id="IPR046350">
    <property type="entry name" value="Cystatin_sf"/>
</dbReference>
<feature type="compositionally biased region" description="Acidic residues" evidence="3">
    <location>
        <begin position="76"/>
        <end position="103"/>
    </location>
</feature>
<evidence type="ECO:0000313" key="5">
    <source>
        <dbReference type="EMBL" id="MED6119483.1"/>
    </source>
</evidence>
<evidence type="ECO:0000256" key="3">
    <source>
        <dbReference type="SAM" id="MobiDB-lite"/>
    </source>
</evidence>